<proteinExistence type="predicted"/>
<gene>
    <name evidence="2" type="ORF">RN001_009028</name>
</gene>
<dbReference type="PANTHER" id="PTHR47326">
    <property type="entry name" value="TRANSPOSABLE ELEMENT TC3 TRANSPOSASE-LIKE PROTEIN"/>
    <property type="match status" value="1"/>
</dbReference>
<comment type="caution">
    <text evidence="2">The sequence shown here is derived from an EMBL/GenBank/DDBJ whole genome shotgun (WGS) entry which is preliminary data.</text>
</comment>
<dbReference type="Proteomes" id="UP001353858">
    <property type="component" value="Unassembled WGS sequence"/>
</dbReference>
<dbReference type="AlphaFoldDB" id="A0AAN7P4M6"/>
<dbReference type="PANTHER" id="PTHR47326:SF1">
    <property type="entry name" value="HTH PSQ-TYPE DOMAIN-CONTAINING PROTEIN"/>
    <property type="match status" value="1"/>
</dbReference>
<evidence type="ECO:0000313" key="2">
    <source>
        <dbReference type="EMBL" id="KAK4876522.1"/>
    </source>
</evidence>
<feature type="domain" description="DUF4817" evidence="1">
    <location>
        <begin position="7"/>
        <end position="58"/>
    </location>
</feature>
<keyword evidence="3" id="KW-1185">Reference proteome</keyword>
<organism evidence="2 3">
    <name type="scientific">Aquatica leii</name>
    <dbReference type="NCBI Taxonomy" id="1421715"/>
    <lineage>
        <taxon>Eukaryota</taxon>
        <taxon>Metazoa</taxon>
        <taxon>Ecdysozoa</taxon>
        <taxon>Arthropoda</taxon>
        <taxon>Hexapoda</taxon>
        <taxon>Insecta</taxon>
        <taxon>Pterygota</taxon>
        <taxon>Neoptera</taxon>
        <taxon>Endopterygota</taxon>
        <taxon>Coleoptera</taxon>
        <taxon>Polyphaga</taxon>
        <taxon>Elateriformia</taxon>
        <taxon>Elateroidea</taxon>
        <taxon>Lampyridae</taxon>
        <taxon>Luciolinae</taxon>
        <taxon>Aquatica</taxon>
    </lineage>
</organism>
<dbReference type="EMBL" id="JARPUR010000004">
    <property type="protein sequence ID" value="KAK4876522.1"/>
    <property type="molecule type" value="Genomic_DNA"/>
</dbReference>
<dbReference type="InterPro" id="IPR032135">
    <property type="entry name" value="DUF4817"/>
</dbReference>
<accession>A0AAN7P4M6</accession>
<sequence>MLSHFSNEEYADIIYIYGFCDGNATSAVRKYERRFPNRRVPNHQTFSSVFQHVRTHGSFPSVSTRSDRPVQLNVNEQENILQMVDRSPELSTKRISSRTGLPRMSVWRTLHDGLLYPYHIQQRVYRVLSEVIKQACQQMYLE</sequence>
<evidence type="ECO:0000313" key="3">
    <source>
        <dbReference type="Proteomes" id="UP001353858"/>
    </source>
</evidence>
<protein>
    <recommendedName>
        <fullName evidence="1">DUF4817 domain-containing protein</fullName>
    </recommendedName>
</protein>
<name>A0AAN7P4M6_9COLE</name>
<reference evidence="3" key="1">
    <citation type="submission" date="2023-01" db="EMBL/GenBank/DDBJ databases">
        <title>Key to firefly adult light organ development and bioluminescence: homeobox transcription factors regulate luciferase expression and transportation to peroxisome.</title>
        <authorList>
            <person name="Fu X."/>
        </authorList>
    </citation>
    <scope>NUCLEOTIDE SEQUENCE [LARGE SCALE GENOMIC DNA]</scope>
</reference>
<evidence type="ECO:0000259" key="1">
    <source>
        <dbReference type="Pfam" id="PF16087"/>
    </source>
</evidence>
<dbReference type="Pfam" id="PF16087">
    <property type="entry name" value="DUF4817"/>
    <property type="match status" value="1"/>
</dbReference>